<dbReference type="AlphaFoldDB" id="A0A3B3H266"/>
<evidence type="ECO:0000256" key="3">
    <source>
        <dbReference type="ARBA" id="ARBA00008588"/>
    </source>
</evidence>
<dbReference type="PANTHER" id="PTHR44170:SF36">
    <property type="entry name" value="L1 CELL ADHESION MOLECULE"/>
    <property type="match status" value="1"/>
</dbReference>
<proteinExistence type="inferred from homology"/>
<feature type="region of interest" description="Disordered" evidence="17">
    <location>
        <begin position="1244"/>
        <end position="1265"/>
    </location>
</feature>
<organism evidence="21 22">
    <name type="scientific">Oryzias latipes</name>
    <name type="common">Japanese rice fish</name>
    <name type="synonym">Japanese killifish</name>
    <dbReference type="NCBI Taxonomy" id="8090"/>
    <lineage>
        <taxon>Eukaryota</taxon>
        <taxon>Metazoa</taxon>
        <taxon>Chordata</taxon>
        <taxon>Craniata</taxon>
        <taxon>Vertebrata</taxon>
        <taxon>Euteleostomi</taxon>
        <taxon>Actinopterygii</taxon>
        <taxon>Neopterygii</taxon>
        <taxon>Teleostei</taxon>
        <taxon>Neoteleostei</taxon>
        <taxon>Acanthomorphata</taxon>
        <taxon>Ovalentaria</taxon>
        <taxon>Atherinomorphae</taxon>
        <taxon>Beloniformes</taxon>
        <taxon>Adrianichthyidae</taxon>
        <taxon>Oryziinae</taxon>
        <taxon>Oryzias</taxon>
    </lineage>
</organism>
<dbReference type="SUPFAM" id="SSF48726">
    <property type="entry name" value="Immunoglobulin"/>
    <property type="match status" value="6"/>
</dbReference>
<dbReference type="Bgee" id="ENSORLG00000007291">
    <property type="expression patterns" value="Expressed in bone element and 8 other cell types or tissues"/>
</dbReference>
<dbReference type="Gene3D" id="2.60.40.10">
    <property type="entry name" value="Immunoglobulins"/>
    <property type="match status" value="11"/>
</dbReference>
<dbReference type="InterPro" id="IPR036179">
    <property type="entry name" value="Ig-like_dom_sf"/>
</dbReference>
<feature type="domain" description="Fibronectin type-III" evidence="20">
    <location>
        <begin position="937"/>
        <end position="1033"/>
    </location>
</feature>
<feature type="domain" description="Ig-like" evidence="19">
    <location>
        <begin position="53"/>
        <end position="149"/>
    </location>
</feature>
<feature type="compositionally biased region" description="Basic and acidic residues" evidence="17">
    <location>
        <begin position="725"/>
        <end position="737"/>
    </location>
</feature>
<evidence type="ECO:0000313" key="22">
    <source>
        <dbReference type="Proteomes" id="UP000001038"/>
    </source>
</evidence>
<feature type="compositionally biased region" description="Basic and acidic residues" evidence="17">
    <location>
        <begin position="1161"/>
        <end position="1180"/>
    </location>
</feature>
<keyword evidence="13" id="KW-0966">Cell projection</keyword>
<feature type="domain" description="Ig-like" evidence="19">
    <location>
        <begin position="352"/>
        <end position="437"/>
    </location>
</feature>
<dbReference type="FunCoup" id="A0A3B3H266">
    <property type="interactions" value="82"/>
</dbReference>
<dbReference type="PANTHER" id="PTHR44170">
    <property type="entry name" value="PROTEIN SIDEKICK"/>
    <property type="match status" value="1"/>
</dbReference>
<dbReference type="FunFam" id="2.60.40.10:FF:000057">
    <property type="entry name" value="neural cell adhesion molecule L1"/>
    <property type="match status" value="1"/>
</dbReference>
<dbReference type="GO" id="GO:0098609">
    <property type="term" value="P:cell-cell adhesion"/>
    <property type="evidence" value="ECO:0000318"/>
    <property type="project" value="GO_Central"/>
</dbReference>
<feature type="domain" description="Ig-like" evidence="19">
    <location>
        <begin position="154"/>
        <end position="239"/>
    </location>
</feature>
<reference evidence="21 22" key="1">
    <citation type="journal article" date="2007" name="Nature">
        <title>The medaka draft genome and insights into vertebrate genome evolution.</title>
        <authorList>
            <person name="Kasahara M."/>
            <person name="Naruse K."/>
            <person name="Sasaki S."/>
            <person name="Nakatani Y."/>
            <person name="Qu W."/>
            <person name="Ahsan B."/>
            <person name="Yamada T."/>
            <person name="Nagayasu Y."/>
            <person name="Doi K."/>
            <person name="Kasai Y."/>
            <person name="Jindo T."/>
            <person name="Kobayashi D."/>
            <person name="Shimada A."/>
            <person name="Toyoda A."/>
            <person name="Kuroki Y."/>
            <person name="Fujiyama A."/>
            <person name="Sasaki T."/>
            <person name="Shimizu A."/>
            <person name="Asakawa S."/>
            <person name="Shimizu N."/>
            <person name="Hashimoto S."/>
            <person name="Yang J."/>
            <person name="Lee Y."/>
            <person name="Matsushima K."/>
            <person name="Sugano S."/>
            <person name="Sakaizumi M."/>
            <person name="Narita T."/>
            <person name="Ohishi K."/>
            <person name="Haga S."/>
            <person name="Ohta F."/>
            <person name="Nomoto H."/>
            <person name="Nogata K."/>
            <person name="Morishita T."/>
            <person name="Endo T."/>
            <person name="Shin-I T."/>
            <person name="Takeda H."/>
            <person name="Morishita S."/>
            <person name="Kohara Y."/>
        </authorList>
    </citation>
    <scope>NUCLEOTIDE SEQUENCE [LARGE SCALE GENOMIC DNA]</scope>
    <source>
        <strain evidence="21 22">Hd-rR</strain>
    </source>
</reference>
<name>A0A3B3H266_ORYLA</name>
<dbReference type="InterPro" id="IPR003598">
    <property type="entry name" value="Ig_sub2"/>
</dbReference>
<dbReference type="GO" id="GO:0007411">
    <property type="term" value="P:axon guidance"/>
    <property type="evidence" value="ECO:0000318"/>
    <property type="project" value="GO_Central"/>
</dbReference>
<dbReference type="GO" id="GO:0030426">
    <property type="term" value="C:growth cone"/>
    <property type="evidence" value="ECO:0007669"/>
    <property type="project" value="UniProtKB-SubCell"/>
</dbReference>
<dbReference type="FunFam" id="2.60.40.10:FF:000367">
    <property type="entry name" value="Neural cell adhesion molecule L1-like protein"/>
    <property type="match status" value="1"/>
</dbReference>
<dbReference type="GO" id="GO:0030424">
    <property type="term" value="C:axon"/>
    <property type="evidence" value="ECO:0000318"/>
    <property type="project" value="GO_Central"/>
</dbReference>
<dbReference type="GeneID" id="101166379"/>
<dbReference type="FunFam" id="2.60.40.10:FF:002563">
    <property type="entry name" value="Neural cell adhesion molecule L1"/>
    <property type="match status" value="1"/>
</dbReference>
<dbReference type="GO" id="GO:0007420">
    <property type="term" value="P:brain development"/>
    <property type="evidence" value="ECO:0000318"/>
    <property type="project" value="GO_Central"/>
</dbReference>
<evidence type="ECO:0000256" key="17">
    <source>
        <dbReference type="SAM" id="MobiDB-lite"/>
    </source>
</evidence>
<dbReference type="GeneTree" id="ENSGT00940000157506"/>
<dbReference type="SMART" id="SM00408">
    <property type="entry name" value="IGc2"/>
    <property type="match status" value="5"/>
</dbReference>
<gene>
    <name evidence="21" type="primary">l1cama</name>
</gene>
<keyword evidence="14" id="KW-0393">Immunoglobulin domain</keyword>
<dbReference type="KEGG" id="ola:101166379"/>
<dbReference type="Pfam" id="PF00041">
    <property type="entry name" value="fn3"/>
    <property type="match status" value="3"/>
</dbReference>
<accession>A0A3B3H266</accession>
<reference evidence="21" key="3">
    <citation type="submission" date="2025-09" db="UniProtKB">
        <authorList>
            <consortium name="Ensembl"/>
        </authorList>
    </citation>
    <scope>IDENTIFICATION</scope>
    <source>
        <strain evidence="21">Hd-rR</strain>
    </source>
</reference>
<dbReference type="PROSITE" id="PS50835">
    <property type="entry name" value="IG_LIKE"/>
    <property type="match status" value="6"/>
</dbReference>
<evidence type="ECO:0000313" key="21">
    <source>
        <dbReference type="Ensembl" id="ENSORLP00000025913.1"/>
    </source>
</evidence>
<dbReference type="GO" id="GO:0005886">
    <property type="term" value="C:plasma membrane"/>
    <property type="evidence" value="ECO:0000318"/>
    <property type="project" value="GO_Central"/>
</dbReference>
<dbReference type="CTD" id="30634"/>
<keyword evidence="6" id="KW-0732">Signal</keyword>
<dbReference type="CDD" id="cd00063">
    <property type="entry name" value="FN3"/>
    <property type="match status" value="5"/>
</dbReference>
<evidence type="ECO:0000256" key="7">
    <source>
        <dbReference type="ARBA" id="ARBA00022737"/>
    </source>
</evidence>
<evidence type="ECO:0000256" key="18">
    <source>
        <dbReference type="SAM" id="Phobius"/>
    </source>
</evidence>
<evidence type="ECO:0000256" key="5">
    <source>
        <dbReference type="ARBA" id="ARBA00022692"/>
    </source>
</evidence>
<dbReference type="InterPro" id="IPR026966">
    <property type="entry name" value="Neurofascin/L1/NrCAM_C"/>
</dbReference>
<keyword evidence="12" id="KW-0325">Glycoprotein</keyword>
<keyword evidence="5 18" id="KW-0812">Transmembrane</keyword>
<evidence type="ECO:0000256" key="10">
    <source>
        <dbReference type="ARBA" id="ARBA00023136"/>
    </source>
</evidence>
<feature type="domain" description="Fibronectin type-III" evidence="20">
    <location>
        <begin position="629"/>
        <end position="724"/>
    </location>
</feature>
<dbReference type="CDD" id="cd00096">
    <property type="entry name" value="Ig"/>
    <property type="match status" value="1"/>
</dbReference>
<dbReference type="InterPro" id="IPR013783">
    <property type="entry name" value="Ig-like_fold"/>
</dbReference>
<evidence type="ECO:0000256" key="15">
    <source>
        <dbReference type="ARBA" id="ARBA00060042"/>
    </source>
</evidence>
<comment type="subcellular location">
    <subcellularLocation>
        <location evidence="1">Cell membrane</location>
        <topology evidence="1">Single-pass type I membrane protein</topology>
    </subcellularLocation>
    <subcellularLocation>
        <location evidence="2">Cell projection</location>
        <location evidence="2">Growth cone</location>
    </subcellularLocation>
</comment>
<evidence type="ECO:0000259" key="20">
    <source>
        <dbReference type="PROSITE" id="PS50853"/>
    </source>
</evidence>
<evidence type="ECO:0000256" key="9">
    <source>
        <dbReference type="ARBA" id="ARBA00022989"/>
    </source>
</evidence>
<dbReference type="InterPro" id="IPR013098">
    <property type="entry name" value="Ig_I-set"/>
</dbReference>
<dbReference type="Pfam" id="PF07679">
    <property type="entry name" value="I-set"/>
    <property type="match status" value="3"/>
</dbReference>
<feature type="region of interest" description="Disordered" evidence="17">
    <location>
        <begin position="1159"/>
        <end position="1180"/>
    </location>
</feature>
<feature type="domain" description="Fibronectin type-III" evidence="20">
    <location>
        <begin position="729"/>
        <end position="823"/>
    </location>
</feature>
<dbReference type="Pfam" id="PF13882">
    <property type="entry name" value="Bravo_FIGEY"/>
    <property type="match status" value="1"/>
</dbReference>
<evidence type="ECO:0000256" key="11">
    <source>
        <dbReference type="ARBA" id="ARBA00023157"/>
    </source>
</evidence>
<keyword evidence="11" id="KW-1015">Disulfide bond</keyword>
<feature type="domain" description="Fibronectin type-III" evidence="20">
    <location>
        <begin position="828"/>
        <end position="933"/>
    </location>
</feature>
<dbReference type="OrthoDB" id="6244967at2759"/>
<feature type="compositionally biased region" description="Polar residues" evidence="17">
    <location>
        <begin position="1249"/>
        <end position="1265"/>
    </location>
</feature>
<keyword evidence="9 18" id="KW-1133">Transmembrane helix</keyword>
<feature type="compositionally biased region" description="Polar residues" evidence="17">
    <location>
        <begin position="708"/>
        <end position="723"/>
    </location>
</feature>
<dbReference type="FunFam" id="2.60.40.10:FF:000005">
    <property type="entry name" value="Neuronal cell adhesion molecule"/>
    <property type="match status" value="1"/>
</dbReference>
<evidence type="ECO:0000256" key="6">
    <source>
        <dbReference type="ARBA" id="ARBA00022729"/>
    </source>
</evidence>
<feature type="domain" description="Ig-like" evidence="19">
    <location>
        <begin position="532"/>
        <end position="622"/>
    </location>
</feature>
<evidence type="ECO:0000256" key="12">
    <source>
        <dbReference type="ARBA" id="ARBA00023180"/>
    </source>
</evidence>
<dbReference type="SMART" id="SM00060">
    <property type="entry name" value="FN3"/>
    <property type="match status" value="5"/>
</dbReference>
<keyword evidence="7" id="KW-0677">Repeat</keyword>
<dbReference type="InParanoid" id="A0A3B3H266"/>
<dbReference type="InterPro" id="IPR003599">
    <property type="entry name" value="Ig_sub"/>
</dbReference>
<feature type="domain" description="Ig-like" evidence="19">
    <location>
        <begin position="259"/>
        <end position="347"/>
    </location>
</feature>
<dbReference type="Ensembl" id="ENSORLT00000039403.1">
    <property type="protein sequence ID" value="ENSORLP00000025913.1"/>
    <property type="gene ID" value="ENSORLG00000007291.2"/>
</dbReference>
<evidence type="ECO:0000256" key="14">
    <source>
        <dbReference type="ARBA" id="ARBA00023319"/>
    </source>
</evidence>
<keyword evidence="4" id="KW-1003">Cell membrane</keyword>
<evidence type="ECO:0000256" key="4">
    <source>
        <dbReference type="ARBA" id="ARBA00022475"/>
    </source>
</evidence>
<dbReference type="InterPro" id="IPR036116">
    <property type="entry name" value="FN3_sf"/>
</dbReference>
<comment type="similarity">
    <text evidence="3">Belongs to the immunoglobulin superfamily. L1/neurofascin/NgCAM family.</text>
</comment>
<feature type="transmembrane region" description="Helical" evidence="18">
    <location>
        <begin position="1131"/>
        <end position="1152"/>
    </location>
</feature>
<keyword evidence="8" id="KW-0130">Cell adhesion</keyword>
<reference evidence="21" key="2">
    <citation type="submission" date="2025-08" db="UniProtKB">
        <authorList>
            <consortium name="Ensembl"/>
        </authorList>
    </citation>
    <scope>IDENTIFICATION</scope>
    <source>
        <strain evidence="21">Hd-rR</strain>
    </source>
</reference>
<dbReference type="InterPro" id="IPR003961">
    <property type="entry name" value="FN3_dom"/>
</dbReference>
<evidence type="ECO:0000256" key="1">
    <source>
        <dbReference type="ARBA" id="ARBA00004251"/>
    </source>
</evidence>
<dbReference type="PROSITE" id="PS50853">
    <property type="entry name" value="FN3"/>
    <property type="match status" value="4"/>
</dbReference>
<dbReference type="FunFam" id="2.60.40.10:FF:000028">
    <property type="entry name" value="Neuronal cell adhesion molecule"/>
    <property type="match status" value="1"/>
</dbReference>
<evidence type="ECO:0000256" key="13">
    <source>
        <dbReference type="ARBA" id="ARBA00023273"/>
    </source>
</evidence>
<feature type="region of interest" description="Disordered" evidence="17">
    <location>
        <begin position="708"/>
        <end position="737"/>
    </location>
</feature>
<dbReference type="Pfam" id="PF13927">
    <property type="entry name" value="Ig_3"/>
    <property type="match status" value="2"/>
</dbReference>
<evidence type="ECO:0000259" key="19">
    <source>
        <dbReference type="PROSITE" id="PS50835"/>
    </source>
</evidence>
<keyword evidence="22" id="KW-1185">Reference proteome</keyword>
<evidence type="ECO:0000256" key="2">
    <source>
        <dbReference type="ARBA" id="ARBA00004624"/>
    </source>
</evidence>
<keyword evidence="10 18" id="KW-0472">Membrane</keyword>
<dbReference type="SMART" id="SM00409">
    <property type="entry name" value="IG"/>
    <property type="match status" value="6"/>
</dbReference>
<comment type="function">
    <text evidence="15">Neural cell adhesion molecule involved in the dynamics of cell adhesion and in the generation of transmembrane signals at tyrosine kinase receptors. During brain development, critical in multiple processes, including neuronal migration, axonal growth and fasciculation, and synaptogenesis. In the mature brain, plays a role in the dynamics of neuronal structure and function, including synaptic plasticity.</text>
</comment>
<dbReference type="FunFam" id="2.60.40.10:FF:000078">
    <property type="entry name" value="Neuronal cell adhesion molecule"/>
    <property type="match status" value="1"/>
</dbReference>
<dbReference type="SUPFAM" id="SSF49265">
    <property type="entry name" value="Fibronectin type III"/>
    <property type="match status" value="3"/>
</dbReference>
<dbReference type="Proteomes" id="UP000001038">
    <property type="component" value="Chromosome 7"/>
</dbReference>
<feature type="domain" description="Ig-like" evidence="19">
    <location>
        <begin position="443"/>
        <end position="529"/>
    </location>
</feature>
<dbReference type="InterPro" id="IPR007110">
    <property type="entry name" value="Ig-like_dom"/>
</dbReference>
<evidence type="ECO:0000256" key="16">
    <source>
        <dbReference type="ARBA" id="ARBA00074488"/>
    </source>
</evidence>
<dbReference type="STRING" id="8090.ENSORLP00000025913"/>
<protein>
    <recommendedName>
        <fullName evidence="16">Neural cell adhesion molecule L1</fullName>
    </recommendedName>
</protein>
<evidence type="ECO:0000256" key="8">
    <source>
        <dbReference type="ARBA" id="ARBA00022889"/>
    </source>
</evidence>
<dbReference type="GO" id="GO:0098632">
    <property type="term" value="F:cell-cell adhesion mediator activity"/>
    <property type="evidence" value="ECO:0000318"/>
    <property type="project" value="GO_Central"/>
</dbReference>
<sequence length="1275" mass="142820">MARMQQQQVCSRGQRSSHLPLAFLTFLCFGAQHNQAVIQIPSNYHISDINSSPVIINPPKTIIVVGVEEFIMSCEASGNPQPSFTWTKDGHKFDPRSEPHLKVSEHPGSFEFKASNGSNMVNLKSYQGKYVCYATNNLGTAMSKEATLSIDGLPSLQKEKDSIFRATEGSNMTLKCNPPKSSMVPVIHWMDWKLRHIELSDRVMVGKDGNLYFANLKTTDSRDDYICNLQYMETRTILTKDPFTLEVKPSNSIVHNRRPQMVTPTGSSSTYLALRGQTLDLECIAQGLPTPRVTWLRKDGELSESRTVKESFNHRLRFLNVSESDGGEYQCIADNTQGKAKHTFMLTVEAAPYWIKEPVSQLYAAGETVRLDCQADGTPSPTIRWTVNGARLPENSKRIRVESGSLILEHVVFEDTAVYQCLASNKHGTIFTNTHVYVINLPPQILTKDGEIYSHIEGQRALLQCETFGSPKPKVTWEREGSLLLAEPRVNLLTSGALEIANVTLDDKGLYNCNVQNSNLSITAELEVFNRTVILSMPQDLKAQPGTSAVFTCKALVDPHFRDPQIQWRKDNQKLQESISDEKYTFDESDLIIADVNADDEGVYTCEVITSLDMAKADGTLTLIDRPDPPSRLLLADPDSRVVTLRWTPGDDHNSPVKDYVIEFEDQNLKERGWQKLKKVKSNKDHAVLSLRPYMSYKFRISAINEVGNSGPSQPSDIYNTSAEAPDKNPENVRSESVHPNTLVIAWKEMEKHEFNGPDFHYKVMWRRAVGSGPIWHENITKVPLVDFGDVGSFAAFEVKVQAANEKGDGPEPDPVIVYSGEDVPLEGPLVVGIDLKNSTTVEARWAPIDKEKVRGHLLGYKIHLTWKGYRFHHGHGSTDSENTIVEKTEPNEERKVISNLRPFSKYDLAVTVFNNKGEGPYSETVPFMTEEGVPGPPAFLSLRSPSETEMTMEWKPPVHPNGNLTGYVLQYQQITENDDSLIKEKTIDNPKITHHTLKGLDPHSSYRFYLSGRTAVGNGKPIMKTGATKSDALPMNITLSVGENLVNISWAVKRKHRHTDFQIHYRDDNESEWRKTEKLNSSQFFYQLQGLTPGSNYQLHFIYQKNAFFKTDVNTEKKAAMQQSFATQGWFISVVSAAVLLLLILLILCFIKRSKGGKYSVKDKEDGPMDSEARPMKDETFGEYRSLESDLEEKQTASQPSLCDDSKLCSDNNLDFNGSSVVTSDLNLDESLISEISRPSAQEGFHSLPQNSTFNPVPVSSATNGVSNLVTIPD</sequence>
<dbReference type="FunFam" id="2.60.40.10:FF:000347">
    <property type="entry name" value="Neuronal cell adhesion molecule"/>
    <property type="match status" value="1"/>
</dbReference>